<evidence type="ECO:0000313" key="2">
    <source>
        <dbReference type="EMBL" id="KAK8574579.1"/>
    </source>
</evidence>
<dbReference type="Gene3D" id="3.80.10.10">
    <property type="entry name" value="Ribonuclease Inhibitor"/>
    <property type="match status" value="1"/>
</dbReference>
<feature type="domain" description="Transport inhibitor response 1" evidence="1">
    <location>
        <begin position="41"/>
        <end position="70"/>
    </location>
</feature>
<dbReference type="Pfam" id="PF18791">
    <property type="entry name" value="Transp_inhibit"/>
    <property type="match status" value="1"/>
</dbReference>
<name>A0ABR2F8F1_9ROSI</name>
<accession>A0ABR2F8F1</accession>
<protein>
    <recommendedName>
        <fullName evidence="1">Transport inhibitor response 1 domain-containing protein</fullName>
    </recommendedName>
</protein>
<dbReference type="EMBL" id="JBBPBM010000007">
    <property type="protein sequence ID" value="KAK8574579.1"/>
    <property type="molecule type" value="Genomic_DNA"/>
</dbReference>
<organism evidence="2 3">
    <name type="scientific">Hibiscus sabdariffa</name>
    <name type="common">roselle</name>
    <dbReference type="NCBI Taxonomy" id="183260"/>
    <lineage>
        <taxon>Eukaryota</taxon>
        <taxon>Viridiplantae</taxon>
        <taxon>Streptophyta</taxon>
        <taxon>Embryophyta</taxon>
        <taxon>Tracheophyta</taxon>
        <taxon>Spermatophyta</taxon>
        <taxon>Magnoliopsida</taxon>
        <taxon>eudicotyledons</taxon>
        <taxon>Gunneridae</taxon>
        <taxon>Pentapetalae</taxon>
        <taxon>rosids</taxon>
        <taxon>malvids</taxon>
        <taxon>Malvales</taxon>
        <taxon>Malvaceae</taxon>
        <taxon>Malvoideae</taxon>
        <taxon>Hibiscus</taxon>
    </lineage>
</organism>
<reference evidence="2 3" key="1">
    <citation type="journal article" date="2024" name="G3 (Bethesda)">
        <title>Genome assembly of Hibiscus sabdariffa L. provides insights into metabolisms of medicinal natural products.</title>
        <authorList>
            <person name="Kim T."/>
        </authorList>
    </citation>
    <scope>NUCLEOTIDE SEQUENCE [LARGE SCALE GENOMIC DNA]</scope>
    <source>
        <strain evidence="2">TK-2024</strain>
        <tissue evidence="2">Old leaves</tissue>
    </source>
</reference>
<dbReference type="InterPro" id="IPR032675">
    <property type="entry name" value="LRR_dom_sf"/>
</dbReference>
<dbReference type="InterPro" id="IPR041101">
    <property type="entry name" value="Transp_inhibit"/>
</dbReference>
<comment type="caution">
    <text evidence="2">The sequence shown here is derived from an EMBL/GenBank/DDBJ whole genome shotgun (WGS) entry which is preliminary data.</text>
</comment>
<gene>
    <name evidence="2" type="ORF">V6N12_062269</name>
</gene>
<keyword evidence="3" id="KW-1185">Reference proteome</keyword>
<evidence type="ECO:0000313" key="3">
    <source>
        <dbReference type="Proteomes" id="UP001472677"/>
    </source>
</evidence>
<sequence length="108" mass="11949">MEEFLKNIDRKVVPSLSPICRVVRTPTLSFANHPSSGARFPGLNSLTLKANPHFANFNLVTYDRGGFVYPLKSLILVSCKDLSTDGLAAIAANCFRFLFFLSSFDQGF</sequence>
<evidence type="ECO:0000259" key="1">
    <source>
        <dbReference type="Pfam" id="PF18791"/>
    </source>
</evidence>
<dbReference type="Proteomes" id="UP001472677">
    <property type="component" value="Unassembled WGS sequence"/>
</dbReference>
<proteinExistence type="predicted"/>